<evidence type="ECO:0000256" key="2">
    <source>
        <dbReference type="ARBA" id="ARBA00022679"/>
    </source>
</evidence>
<reference evidence="8" key="1">
    <citation type="submission" date="2023-01" db="EMBL/GenBank/DDBJ databases">
        <title>Human gut microbiome strain richness.</title>
        <authorList>
            <person name="Chen-Liaw A."/>
        </authorList>
    </citation>
    <scope>NUCLEOTIDE SEQUENCE</scope>
    <source>
        <strain evidence="8">D55st1_G4_D55t1_190419</strain>
    </source>
</reference>
<dbReference type="HAMAP" id="MF_01401">
    <property type="entry name" value="MsrA"/>
    <property type="match status" value="1"/>
</dbReference>
<dbReference type="Proteomes" id="UP001220658">
    <property type="component" value="Unassembled WGS sequence"/>
</dbReference>
<evidence type="ECO:0000256" key="5">
    <source>
        <dbReference type="ARBA" id="ARBA00048782"/>
    </source>
</evidence>
<dbReference type="Pfam" id="PF00132">
    <property type="entry name" value="Hexapep"/>
    <property type="match status" value="1"/>
</dbReference>
<dbReference type="GO" id="GO:0008113">
    <property type="term" value="F:peptide-methionine (S)-S-oxide reductase activity"/>
    <property type="evidence" value="ECO:0007669"/>
    <property type="project" value="UniProtKB-UniRule"/>
</dbReference>
<gene>
    <name evidence="6 8" type="primary">msrA</name>
    <name evidence="8" type="ORF">POG00_07995</name>
</gene>
<evidence type="ECO:0000256" key="4">
    <source>
        <dbReference type="ARBA" id="ARBA00047806"/>
    </source>
</evidence>
<dbReference type="Gene3D" id="2.160.10.10">
    <property type="entry name" value="Hexapeptide repeat proteins"/>
    <property type="match status" value="1"/>
</dbReference>
<evidence type="ECO:0000256" key="6">
    <source>
        <dbReference type="HAMAP-Rule" id="MF_01401"/>
    </source>
</evidence>
<dbReference type="InterPro" id="IPR024688">
    <property type="entry name" value="Mac_dom"/>
</dbReference>
<dbReference type="GO" id="GO:0016407">
    <property type="term" value="F:acetyltransferase activity"/>
    <property type="evidence" value="ECO:0007669"/>
    <property type="project" value="InterPro"/>
</dbReference>
<keyword evidence="3 6" id="KW-0560">Oxidoreductase</keyword>
<comment type="catalytic activity">
    <reaction evidence="5 6">
        <text>[thioredoxin]-disulfide + L-methionine + H2O = L-methionine (S)-S-oxide + [thioredoxin]-dithiol</text>
        <dbReference type="Rhea" id="RHEA:19993"/>
        <dbReference type="Rhea" id="RHEA-COMP:10698"/>
        <dbReference type="Rhea" id="RHEA-COMP:10700"/>
        <dbReference type="ChEBI" id="CHEBI:15377"/>
        <dbReference type="ChEBI" id="CHEBI:29950"/>
        <dbReference type="ChEBI" id="CHEBI:50058"/>
        <dbReference type="ChEBI" id="CHEBI:57844"/>
        <dbReference type="ChEBI" id="CHEBI:58772"/>
        <dbReference type="EC" id="1.8.4.11"/>
    </reaction>
</comment>
<dbReference type="SMART" id="SM01266">
    <property type="entry name" value="Mac"/>
    <property type="match status" value="1"/>
</dbReference>
<evidence type="ECO:0000256" key="1">
    <source>
        <dbReference type="ARBA" id="ARBA00007274"/>
    </source>
</evidence>
<dbReference type="InterPro" id="IPR002569">
    <property type="entry name" value="Met_Sox_Rdtase_MsrA_dom"/>
</dbReference>
<dbReference type="PANTHER" id="PTHR42799:SF2">
    <property type="entry name" value="MITOCHONDRIAL PEPTIDE METHIONINE SULFOXIDE REDUCTASE"/>
    <property type="match status" value="1"/>
</dbReference>
<dbReference type="GO" id="GO:0005737">
    <property type="term" value="C:cytoplasm"/>
    <property type="evidence" value="ECO:0007669"/>
    <property type="project" value="TreeGrafter"/>
</dbReference>
<dbReference type="PANTHER" id="PTHR42799">
    <property type="entry name" value="MITOCHONDRIAL PEPTIDE METHIONINE SULFOXIDE REDUCTASE"/>
    <property type="match status" value="1"/>
</dbReference>
<dbReference type="GO" id="GO:0034599">
    <property type="term" value="P:cellular response to oxidative stress"/>
    <property type="evidence" value="ECO:0007669"/>
    <property type="project" value="TreeGrafter"/>
</dbReference>
<dbReference type="EMBL" id="JAQNCK010000021">
    <property type="protein sequence ID" value="MDC0828652.1"/>
    <property type="molecule type" value="Genomic_DNA"/>
</dbReference>
<comment type="function">
    <text evidence="6">Has an important function as a repair enzyme for proteins that have been inactivated by oxidation. Catalyzes the reversible oxidation-reduction of methionine sulfoxide in proteins to methionine.</text>
</comment>
<accession>A0AAW6FUT2</accession>
<dbReference type="AlphaFoldDB" id="A0AAW6FUT2"/>
<dbReference type="Gene3D" id="3.30.1060.10">
    <property type="entry name" value="Peptide methionine sulphoxide reductase MsrA"/>
    <property type="match status" value="1"/>
</dbReference>
<evidence type="ECO:0000259" key="7">
    <source>
        <dbReference type="SMART" id="SM01266"/>
    </source>
</evidence>
<dbReference type="InterPro" id="IPR050162">
    <property type="entry name" value="MsrA_MetSO_reductase"/>
</dbReference>
<dbReference type="SUPFAM" id="SSF55068">
    <property type="entry name" value="Peptide methionine sulfoxide reductase"/>
    <property type="match status" value="1"/>
</dbReference>
<dbReference type="InterPro" id="IPR036509">
    <property type="entry name" value="Met_Sox_Rdtase_MsrA_sf"/>
</dbReference>
<dbReference type="Pfam" id="PF12464">
    <property type="entry name" value="Mac"/>
    <property type="match status" value="1"/>
</dbReference>
<dbReference type="Pfam" id="PF01625">
    <property type="entry name" value="PMSR"/>
    <property type="match status" value="1"/>
</dbReference>
<comment type="catalytic activity">
    <reaction evidence="4 6">
        <text>L-methionyl-[protein] + [thioredoxin]-disulfide + H2O = L-methionyl-(S)-S-oxide-[protein] + [thioredoxin]-dithiol</text>
        <dbReference type="Rhea" id="RHEA:14217"/>
        <dbReference type="Rhea" id="RHEA-COMP:10698"/>
        <dbReference type="Rhea" id="RHEA-COMP:10700"/>
        <dbReference type="Rhea" id="RHEA-COMP:12313"/>
        <dbReference type="Rhea" id="RHEA-COMP:12315"/>
        <dbReference type="ChEBI" id="CHEBI:15377"/>
        <dbReference type="ChEBI" id="CHEBI:16044"/>
        <dbReference type="ChEBI" id="CHEBI:29950"/>
        <dbReference type="ChEBI" id="CHEBI:44120"/>
        <dbReference type="ChEBI" id="CHEBI:50058"/>
        <dbReference type="EC" id="1.8.4.11"/>
    </reaction>
</comment>
<proteinExistence type="inferred from homology"/>
<dbReference type="RefSeq" id="WP_229027291.1">
    <property type="nucleotide sequence ID" value="NZ_JADMUL010000022.1"/>
</dbReference>
<comment type="similarity">
    <text evidence="6">Belongs to the MsrA Met sulfoxide reductase family.</text>
</comment>
<evidence type="ECO:0000313" key="8">
    <source>
        <dbReference type="EMBL" id="MDC0828652.1"/>
    </source>
</evidence>
<organism evidence="8 9">
    <name type="scientific">Faecalitalea cylindroides</name>
    <dbReference type="NCBI Taxonomy" id="39483"/>
    <lineage>
        <taxon>Bacteria</taxon>
        <taxon>Bacillati</taxon>
        <taxon>Bacillota</taxon>
        <taxon>Erysipelotrichia</taxon>
        <taxon>Erysipelotrichales</taxon>
        <taxon>Erysipelotrichaceae</taxon>
        <taxon>Faecalitalea</taxon>
    </lineage>
</organism>
<comment type="caution">
    <text evidence="8">The sequence shown here is derived from an EMBL/GenBank/DDBJ whole genome shotgun (WGS) entry which is preliminary data.</text>
</comment>
<dbReference type="SUPFAM" id="SSF51161">
    <property type="entry name" value="Trimeric LpxA-like enzymes"/>
    <property type="match status" value="1"/>
</dbReference>
<dbReference type="NCBIfam" id="TIGR00401">
    <property type="entry name" value="msrA"/>
    <property type="match status" value="1"/>
</dbReference>
<sequence length="350" mass="40046">MKTIYLAGGCFWGVQKYFDLIPGVISTTVGYANGHIKNPVYEDVRSQKSGHVEAVKVDYDENIILLSQLLDAYFEIIDPFSLNRQGNDIGSSYRTGIYYTDKNDVRIIQETFRLQQAKSAQKIVVEVCPLDSFYPAEEYHQKYLEKDPDGYCHIPKIKYEQIHIQEMSAYEKMCRKELFDPSDAYLRSLRKNTNRILNELNHTDNSLKEKRYELFKELFGRVGKNLNIKSNFHCDNGYNIYFKDDVFVNVECVFCDVGRIYIGNNVLIGPQVGIYAVNHPLDLELRRQGLEYGDDVIIKDNVWIGGHATINPGITLEENVIVASGSVVTKSFESNVMIGGNPARIIKHLK</sequence>
<keyword evidence="2" id="KW-0808">Transferase</keyword>
<dbReference type="CDD" id="cd03357">
    <property type="entry name" value="LbH_MAT_GAT"/>
    <property type="match status" value="1"/>
</dbReference>
<dbReference type="InterPro" id="IPR001451">
    <property type="entry name" value="Hexapep"/>
</dbReference>
<name>A0AAW6FUT2_9FIRM</name>
<feature type="domain" description="Maltose/galactoside acetyltransferase" evidence="7">
    <location>
        <begin position="170"/>
        <end position="224"/>
    </location>
</feature>
<protein>
    <recommendedName>
        <fullName evidence="6">Peptide methionine sulfoxide reductase MsrA</fullName>
        <shortName evidence="6">Protein-methionine-S-oxide reductase</shortName>
        <ecNumber evidence="6">1.8.4.11</ecNumber>
    </recommendedName>
    <alternativeName>
        <fullName evidence="6">Peptide-methionine (S)-S-oxide reductase</fullName>
        <shortName evidence="6">Peptide Met(O) reductase</shortName>
    </alternativeName>
</protein>
<evidence type="ECO:0000313" key="9">
    <source>
        <dbReference type="Proteomes" id="UP001220658"/>
    </source>
</evidence>
<feature type="active site" evidence="6">
    <location>
        <position position="10"/>
    </location>
</feature>
<dbReference type="EC" id="1.8.4.11" evidence="6"/>
<evidence type="ECO:0000256" key="3">
    <source>
        <dbReference type="ARBA" id="ARBA00023002"/>
    </source>
</evidence>
<comment type="similarity">
    <text evidence="1">Belongs to the transferase hexapeptide repeat family.</text>
</comment>
<dbReference type="InterPro" id="IPR011004">
    <property type="entry name" value="Trimer_LpxA-like_sf"/>
</dbReference>